<keyword evidence="3" id="KW-0805">Transcription regulation</keyword>
<dbReference type="InterPro" id="IPR036864">
    <property type="entry name" value="Zn2-C6_fun-type_DNA-bd_sf"/>
</dbReference>
<proteinExistence type="predicted"/>
<gene>
    <name evidence="9" type="ORF">BDQ94DRAFT_183804</name>
</gene>
<evidence type="ECO:0000256" key="7">
    <source>
        <dbReference type="SAM" id="MobiDB-lite"/>
    </source>
</evidence>
<evidence type="ECO:0000313" key="9">
    <source>
        <dbReference type="EMBL" id="RDH28079.1"/>
    </source>
</evidence>
<keyword evidence="6" id="KW-0539">Nucleus</keyword>
<dbReference type="CDD" id="cd00067">
    <property type="entry name" value="GAL4"/>
    <property type="match status" value="1"/>
</dbReference>
<dbReference type="PROSITE" id="PS00463">
    <property type="entry name" value="ZN2_CY6_FUNGAL_1"/>
    <property type="match status" value="1"/>
</dbReference>
<evidence type="ECO:0000256" key="6">
    <source>
        <dbReference type="ARBA" id="ARBA00023242"/>
    </source>
</evidence>
<evidence type="ECO:0000256" key="1">
    <source>
        <dbReference type="ARBA" id="ARBA00004123"/>
    </source>
</evidence>
<dbReference type="AlphaFoldDB" id="A0A3F3PMD3"/>
<evidence type="ECO:0000256" key="3">
    <source>
        <dbReference type="ARBA" id="ARBA00023015"/>
    </source>
</evidence>
<sequence>MRSTLACQWCRSAKVKCHHNGSPPCQSCTVHAGRECVLSMPGHRSRRSHPSVQARKRTGKVSSSHRPAPLQDQGPQRGLLGTPPVVLDRPAAGNLGKPGPLFEGEPSDQHSLAGLDKKLLEHAFYTFMRQFPEFSIFHQPSFLTSLDQQRVPALLLCAILALTARFIPKLATQHGSPAKASEYFANHVRQDVMSHAVEARDISSCQALVMLCLYDWGEGYGSRAWVYNGMASRIAHGIHARAQRLAEQSSSTALKSQLEEARRTVWACFLVDAMIGCGKCQASNHAMSVRGIPLPSGEDDFTFENHPTSNEIFLDLWDPEMEEYHPLPPAHRQEKMGCDRSLALILRGFYIWHTISAWASSGGSRREAAASREPPWRECSFWARSLAALEDWRGSQRLQLHYSASSMNLRVYISRGEGERYAVINLIYYLSIIFLHREYLQYAPPYILSRSSHTDIIDSTPLPLGGAPNGWWEQSRQALLDSSSNIIQIMQELDERGVVLQTPFSCFCVFSAATCLLQASHDAARKPITAERSSSPTSPVPLPSSPITWASAWLARACKVWKLACGWYRTLQTLINLYTTQVRIDSTDAISAQDDLTPTLEENIKRLGGLENVTESGDAPIANILLLLQRQQKLKQSHGALASRQHEAETMHPPSAITPPATAQHWTGSHPPILSDDLRLDVGVEPPLPFPAFSLDPDLFNSILTDSTGDSLRFFPDLGSSLG</sequence>
<dbReference type="GO" id="GO:0008270">
    <property type="term" value="F:zinc ion binding"/>
    <property type="evidence" value="ECO:0007669"/>
    <property type="project" value="InterPro"/>
</dbReference>
<dbReference type="Proteomes" id="UP000253729">
    <property type="component" value="Unassembled WGS sequence"/>
</dbReference>
<dbReference type="PANTHER" id="PTHR47338">
    <property type="entry name" value="ZN(II)2CYS6 TRANSCRIPTION FACTOR (EUROFUNG)-RELATED"/>
    <property type="match status" value="1"/>
</dbReference>
<evidence type="ECO:0000256" key="2">
    <source>
        <dbReference type="ARBA" id="ARBA00022723"/>
    </source>
</evidence>
<dbReference type="GO" id="GO:0003677">
    <property type="term" value="F:DNA binding"/>
    <property type="evidence" value="ECO:0007669"/>
    <property type="project" value="UniProtKB-KW"/>
</dbReference>
<dbReference type="SUPFAM" id="SSF57701">
    <property type="entry name" value="Zn2/Cys6 DNA-binding domain"/>
    <property type="match status" value="1"/>
</dbReference>
<organism evidence="9 10">
    <name type="scientific">Aspergillus welwitschiae</name>
    <dbReference type="NCBI Taxonomy" id="1341132"/>
    <lineage>
        <taxon>Eukaryota</taxon>
        <taxon>Fungi</taxon>
        <taxon>Dikarya</taxon>
        <taxon>Ascomycota</taxon>
        <taxon>Pezizomycotina</taxon>
        <taxon>Eurotiomycetes</taxon>
        <taxon>Eurotiomycetidae</taxon>
        <taxon>Eurotiales</taxon>
        <taxon>Aspergillaceae</taxon>
        <taxon>Aspergillus</taxon>
        <taxon>Aspergillus subgen. Circumdati</taxon>
    </lineage>
</organism>
<keyword evidence="2" id="KW-0479">Metal-binding</keyword>
<dbReference type="RefSeq" id="XP_026621101.1">
    <property type="nucleotide sequence ID" value="XM_026774500.1"/>
</dbReference>
<dbReference type="InterPro" id="IPR050815">
    <property type="entry name" value="TF_fung"/>
</dbReference>
<keyword evidence="10" id="KW-1185">Reference proteome</keyword>
<dbReference type="GO" id="GO:0009893">
    <property type="term" value="P:positive regulation of metabolic process"/>
    <property type="evidence" value="ECO:0007669"/>
    <property type="project" value="UniProtKB-ARBA"/>
</dbReference>
<keyword evidence="5" id="KW-0804">Transcription</keyword>
<dbReference type="EMBL" id="KZ852080">
    <property type="protein sequence ID" value="RDH28079.1"/>
    <property type="molecule type" value="Genomic_DNA"/>
</dbReference>
<dbReference type="InterPro" id="IPR007219">
    <property type="entry name" value="XnlR_reg_dom"/>
</dbReference>
<dbReference type="InterPro" id="IPR001138">
    <property type="entry name" value="Zn2Cys6_DnaBD"/>
</dbReference>
<dbReference type="STRING" id="1341132.A0A3F3PMD3"/>
<evidence type="ECO:0000259" key="8">
    <source>
        <dbReference type="PROSITE" id="PS50048"/>
    </source>
</evidence>
<evidence type="ECO:0000256" key="4">
    <source>
        <dbReference type="ARBA" id="ARBA00023125"/>
    </source>
</evidence>
<accession>A0A3F3PMD3</accession>
<feature type="compositionally biased region" description="Basic residues" evidence="7">
    <location>
        <begin position="43"/>
        <end position="59"/>
    </location>
</feature>
<dbReference type="SMART" id="SM00906">
    <property type="entry name" value="Fungal_trans"/>
    <property type="match status" value="1"/>
</dbReference>
<feature type="domain" description="Zn(2)-C6 fungal-type" evidence="8">
    <location>
        <begin position="6"/>
        <end position="38"/>
    </location>
</feature>
<dbReference type="Pfam" id="PF04082">
    <property type="entry name" value="Fungal_trans"/>
    <property type="match status" value="1"/>
</dbReference>
<evidence type="ECO:0000256" key="5">
    <source>
        <dbReference type="ARBA" id="ARBA00023163"/>
    </source>
</evidence>
<dbReference type="PANTHER" id="PTHR47338:SF19">
    <property type="entry name" value="ZN(II)2CYS6 TRANSCRIPTION FACTOR (EUROFUNG)"/>
    <property type="match status" value="1"/>
</dbReference>
<protein>
    <recommendedName>
        <fullName evidence="8">Zn(2)-C6 fungal-type domain-containing protein</fullName>
    </recommendedName>
</protein>
<comment type="subcellular location">
    <subcellularLocation>
        <location evidence="1">Nucleus</location>
    </subcellularLocation>
</comment>
<reference evidence="9 10" key="1">
    <citation type="submission" date="2018-07" db="EMBL/GenBank/DDBJ databases">
        <title>The genomes of Aspergillus section Nigri reveals drivers in fungal speciation.</title>
        <authorList>
            <consortium name="DOE Joint Genome Institute"/>
            <person name="Vesth T.C."/>
            <person name="Nybo J."/>
            <person name="Theobald S."/>
            <person name="Brandl J."/>
            <person name="Frisvad J.C."/>
            <person name="Nielsen K.F."/>
            <person name="Lyhne E.K."/>
            <person name="Kogle M.E."/>
            <person name="Kuo A."/>
            <person name="Riley R."/>
            <person name="Clum A."/>
            <person name="Nolan M."/>
            <person name="Lipzen A."/>
            <person name="Salamov A."/>
            <person name="Henrissat B."/>
            <person name="Wiebenga A."/>
            <person name="De vries R.P."/>
            <person name="Grigoriev I.V."/>
            <person name="Mortensen U.H."/>
            <person name="Andersen M.R."/>
            <person name="Baker S.E."/>
        </authorList>
    </citation>
    <scope>NUCLEOTIDE SEQUENCE [LARGE SCALE GENOMIC DNA]</scope>
    <source>
        <strain evidence="9 10">CBS 139.54b</strain>
    </source>
</reference>
<evidence type="ECO:0000313" key="10">
    <source>
        <dbReference type="Proteomes" id="UP000253729"/>
    </source>
</evidence>
<name>A0A3F3PMD3_9EURO</name>
<dbReference type="CDD" id="cd12148">
    <property type="entry name" value="fungal_TF_MHR"/>
    <property type="match status" value="1"/>
</dbReference>
<dbReference type="Gene3D" id="4.10.240.10">
    <property type="entry name" value="Zn(2)-C6 fungal-type DNA-binding domain"/>
    <property type="match status" value="1"/>
</dbReference>
<dbReference type="PROSITE" id="PS50048">
    <property type="entry name" value="ZN2_CY6_FUNGAL_2"/>
    <property type="match status" value="1"/>
</dbReference>
<dbReference type="GO" id="GO:0005634">
    <property type="term" value="C:nucleus"/>
    <property type="evidence" value="ECO:0007669"/>
    <property type="project" value="UniProtKB-SubCell"/>
</dbReference>
<dbReference type="GeneID" id="38142856"/>
<keyword evidence="4" id="KW-0238">DNA-binding</keyword>
<feature type="region of interest" description="Disordered" evidence="7">
    <location>
        <begin position="40"/>
        <end position="108"/>
    </location>
</feature>
<dbReference type="GO" id="GO:0006351">
    <property type="term" value="P:DNA-templated transcription"/>
    <property type="evidence" value="ECO:0007669"/>
    <property type="project" value="InterPro"/>
</dbReference>
<dbReference type="GO" id="GO:0000981">
    <property type="term" value="F:DNA-binding transcription factor activity, RNA polymerase II-specific"/>
    <property type="evidence" value="ECO:0007669"/>
    <property type="project" value="InterPro"/>
</dbReference>